<accession>A0A9P3Q5V7</accession>
<feature type="chain" id="PRO_5040303835" evidence="2">
    <location>
        <begin position="32"/>
        <end position="284"/>
    </location>
</feature>
<feature type="transmembrane region" description="Helical" evidence="1">
    <location>
        <begin position="257"/>
        <end position="278"/>
    </location>
</feature>
<keyword evidence="1" id="KW-0812">Transmembrane</keyword>
<dbReference type="AlphaFoldDB" id="A0A9P3Q5V7"/>
<dbReference type="GeneID" id="83629492"/>
<dbReference type="EMBL" id="BRZI01000011">
    <property type="protein sequence ID" value="GLD30206.1"/>
    <property type="molecule type" value="Genomic_DNA"/>
</dbReference>
<dbReference type="EMBL" id="BRXE01000035">
    <property type="protein sequence ID" value="GLB83832.1"/>
    <property type="molecule type" value="Genomic_DNA"/>
</dbReference>
<organism evidence="4 5">
    <name type="scientific">Mycobacterium kiyosense</name>
    <dbReference type="NCBI Taxonomy" id="2871094"/>
    <lineage>
        <taxon>Bacteria</taxon>
        <taxon>Bacillati</taxon>
        <taxon>Actinomycetota</taxon>
        <taxon>Actinomycetes</taxon>
        <taxon>Mycobacteriales</taxon>
        <taxon>Mycobacteriaceae</taxon>
        <taxon>Mycobacterium</taxon>
    </lineage>
</organism>
<keyword evidence="5" id="KW-1185">Reference proteome</keyword>
<feature type="transmembrane region" description="Helical" evidence="1">
    <location>
        <begin position="197"/>
        <end position="216"/>
    </location>
</feature>
<evidence type="ECO:0000256" key="1">
    <source>
        <dbReference type="SAM" id="Phobius"/>
    </source>
</evidence>
<proteinExistence type="predicted"/>
<gene>
    <name evidence="4" type="ORF">Mkiyose1413_20890</name>
    <name evidence="3" type="ORF">SRL2020028_30880</name>
</gene>
<evidence type="ECO:0000313" key="4">
    <source>
        <dbReference type="EMBL" id="GLD30206.1"/>
    </source>
</evidence>
<feature type="transmembrane region" description="Helical" evidence="1">
    <location>
        <begin position="168"/>
        <end position="190"/>
    </location>
</feature>
<keyword evidence="1" id="KW-0472">Membrane</keyword>
<feature type="signal peptide" evidence="2">
    <location>
        <begin position="1"/>
        <end position="31"/>
    </location>
</feature>
<dbReference type="Proteomes" id="UP001064782">
    <property type="component" value="Unassembled WGS sequence"/>
</dbReference>
<keyword evidence="1" id="KW-1133">Transmembrane helix</keyword>
<sequence>MRLLAGLVKALCWLLATLALAVAVPAGWAQADIVDEDGYARLAERAARDPALQAAMASELTTRAAALINEHRFQVDSATVHDVAAAFTAGPSFPPLFAETNRAAHAWLFTAPSSGGERWTVDVAPMLRETSIRQLLNSYHVQVPDTLRVPVTVSGPVHQGELHRAAVWGPWVSLGAALGCVVFALITLAAARGRGRALTSLGVSALLVGAAGWAGIEIGRGYLNEQLNRTTGDIRRMADVLVGHAEDSLHRWLNVTLAAGAALVVVGFLVAMIGGVLGKSRRTG</sequence>
<dbReference type="Proteomes" id="UP001165663">
    <property type="component" value="Unassembled WGS sequence"/>
</dbReference>
<evidence type="ECO:0000256" key="2">
    <source>
        <dbReference type="SAM" id="SignalP"/>
    </source>
</evidence>
<comment type="caution">
    <text evidence="4">The sequence shown here is derived from an EMBL/GenBank/DDBJ whole genome shotgun (WGS) entry which is preliminary data.</text>
</comment>
<keyword evidence="2" id="KW-0732">Signal</keyword>
<protein>
    <submittedName>
        <fullName evidence="4">Uncharacterized protein</fullName>
    </submittedName>
</protein>
<evidence type="ECO:0000313" key="3">
    <source>
        <dbReference type="EMBL" id="GLB83832.1"/>
    </source>
</evidence>
<evidence type="ECO:0000313" key="5">
    <source>
        <dbReference type="Proteomes" id="UP001064782"/>
    </source>
</evidence>
<dbReference type="RefSeq" id="WP_236980700.1">
    <property type="nucleotide sequence ID" value="NZ_BRXE01000035.1"/>
</dbReference>
<name>A0A9P3Q5V7_9MYCO</name>
<reference evidence="4" key="1">
    <citation type="submission" date="2022-08" db="EMBL/GenBank/DDBJ databases">
        <title>Mycobacterium kiyosense sp. nov., scotochromogenic slow-glowing species isolated from respiratory specimens.</title>
        <authorList>
            <person name="Fukano H."/>
            <person name="Kazumi Y."/>
            <person name="Sakagami N."/>
            <person name="Ato M."/>
            <person name="Mitarai S."/>
            <person name="Hoshino Y."/>
        </authorList>
    </citation>
    <scope>NUCLEOTIDE SEQUENCE</scope>
    <source>
        <strain evidence="4">1413</strain>
        <strain evidence="3">SRL2020-028</strain>
    </source>
</reference>